<feature type="region of interest" description="Disordered" evidence="7">
    <location>
        <begin position="326"/>
        <end position="352"/>
    </location>
</feature>
<sequence>MIYRAGIFISWQCYVVTWSISVKPIQVPRETTMDATKTLPASWYTSQNLYHLEQRAVFYKSWYLVGAVPRFAVDHEVDFEFAGVTVVVRHDGNENFTVTRKSDGLELDHYLTPTGLLFTTVDPSAPSFSQWFPASLLELLSGYNFRRLPHRRTIKYPGRFNWKTMVDGYQECLHCQYTHRSFSVKYPPTFYEVHNHNTYSRHIADPANPNDGLFLFFYPICTLNLYGGGMSSFRVCPGEKVGDTRMEFDYYFDDGKGGTEGFEEYFKFVRKVALEDYELCEVAQSNLERGIYSQGVLNQKKESGVLHYQQLTRKMVVEKFKEEEAEKNALTPASSRASVGYVSGQDDVSVSA</sequence>
<dbReference type="Proteomes" id="UP000054342">
    <property type="component" value="Unassembled WGS sequence"/>
</dbReference>
<dbReference type="OrthoDB" id="426882at2759"/>
<evidence type="ECO:0000256" key="4">
    <source>
        <dbReference type="ARBA" id="ARBA00012763"/>
    </source>
</evidence>
<dbReference type="RefSeq" id="XP_013312745.1">
    <property type="nucleotide sequence ID" value="XM_013457291.1"/>
</dbReference>
<dbReference type="GO" id="GO:0005506">
    <property type="term" value="F:iron ion binding"/>
    <property type="evidence" value="ECO:0007669"/>
    <property type="project" value="InterPro"/>
</dbReference>
<dbReference type="GO" id="GO:0051537">
    <property type="term" value="F:2 iron, 2 sulfur cluster binding"/>
    <property type="evidence" value="ECO:0007669"/>
    <property type="project" value="InterPro"/>
</dbReference>
<dbReference type="PANTHER" id="PTHR43756:SF3">
    <property type="entry name" value="CHOLINE MONOOXYGENASE, CHLOROPLASTIC"/>
    <property type="match status" value="1"/>
</dbReference>
<dbReference type="UniPathway" id="UPA00529">
    <property type="reaction ID" value="UER00430"/>
</dbReference>
<evidence type="ECO:0000256" key="5">
    <source>
        <dbReference type="ARBA" id="ARBA00014931"/>
    </source>
</evidence>
<comment type="similarity">
    <text evidence="3">Belongs to the choline monooxygenase family.</text>
</comment>
<dbReference type="GeneID" id="25329731"/>
<dbReference type="InterPro" id="IPR015879">
    <property type="entry name" value="Ring_hydroxy_dOase_asu_C_dom"/>
</dbReference>
<comment type="function">
    <text evidence="1">Catalyzes the first step of the osmoprotectant glycine betaine synthesis.</text>
</comment>
<evidence type="ECO:0000313" key="10">
    <source>
        <dbReference type="Proteomes" id="UP000054342"/>
    </source>
</evidence>
<dbReference type="GO" id="GO:0019133">
    <property type="term" value="F:choline monooxygenase activity"/>
    <property type="evidence" value="ECO:0007669"/>
    <property type="project" value="UniProtKB-EC"/>
</dbReference>
<reference evidence="9 10" key="1">
    <citation type="submission" date="2015-01" db="EMBL/GenBank/DDBJ databases">
        <title>The Genome Sequence of Exophiala xenobiotica CBS118157.</title>
        <authorList>
            <consortium name="The Broad Institute Genomics Platform"/>
            <person name="Cuomo C."/>
            <person name="de Hoog S."/>
            <person name="Gorbushina A."/>
            <person name="Stielow B."/>
            <person name="Teixiera M."/>
            <person name="Abouelleil A."/>
            <person name="Chapman S.B."/>
            <person name="Priest M."/>
            <person name="Young S.K."/>
            <person name="Wortman J."/>
            <person name="Nusbaum C."/>
            <person name="Birren B."/>
        </authorList>
    </citation>
    <scope>NUCLEOTIDE SEQUENCE [LARGE SCALE GENOMIC DNA]</scope>
    <source>
        <strain evidence="9 10">CBS 118157</strain>
    </source>
</reference>
<dbReference type="SUPFAM" id="SSF55961">
    <property type="entry name" value="Bet v1-like"/>
    <property type="match status" value="1"/>
</dbReference>
<dbReference type="EMBL" id="KN847321">
    <property type="protein sequence ID" value="KIW52161.1"/>
    <property type="molecule type" value="Genomic_DNA"/>
</dbReference>
<dbReference type="STRING" id="348802.A0A0D2BIK3"/>
<evidence type="ECO:0000256" key="2">
    <source>
        <dbReference type="ARBA" id="ARBA00004866"/>
    </source>
</evidence>
<evidence type="ECO:0000256" key="1">
    <source>
        <dbReference type="ARBA" id="ARBA00002149"/>
    </source>
</evidence>
<evidence type="ECO:0000256" key="7">
    <source>
        <dbReference type="SAM" id="MobiDB-lite"/>
    </source>
</evidence>
<dbReference type="Gene3D" id="3.90.380.10">
    <property type="entry name" value="Naphthalene 1,2-dioxygenase Alpha Subunit, Chain A, domain 1"/>
    <property type="match status" value="2"/>
</dbReference>
<comment type="pathway">
    <text evidence="2">Amine and polyamine biosynthesis; betaine biosynthesis via choline pathway; betaine aldehyde from choline (monooxygenase route): step 1/1.</text>
</comment>
<dbReference type="AlphaFoldDB" id="A0A0D2BIK3"/>
<dbReference type="Pfam" id="PF00848">
    <property type="entry name" value="Ring_hydroxyl_A"/>
    <property type="match status" value="2"/>
</dbReference>
<evidence type="ECO:0000259" key="8">
    <source>
        <dbReference type="Pfam" id="PF00848"/>
    </source>
</evidence>
<dbReference type="EC" id="1.14.15.7" evidence="4"/>
<dbReference type="HOGENOM" id="CLU_026244_0_0_1"/>
<accession>A0A0D2BIK3</accession>
<keyword evidence="10" id="KW-1185">Reference proteome</keyword>
<evidence type="ECO:0000256" key="6">
    <source>
        <dbReference type="ARBA" id="ARBA00049097"/>
    </source>
</evidence>
<feature type="domain" description="Aromatic-ring-hydroxylating dioxygenase alpha subunit C-terminal" evidence="8">
    <location>
        <begin position="210"/>
        <end position="316"/>
    </location>
</feature>
<organism evidence="9 10">
    <name type="scientific">Exophiala xenobiotica</name>
    <dbReference type="NCBI Taxonomy" id="348802"/>
    <lineage>
        <taxon>Eukaryota</taxon>
        <taxon>Fungi</taxon>
        <taxon>Dikarya</taxon>
        <taxon>Ascomycota</taxon>
        <taxon>Pezizomycotina</taxon>
        <taxon>Eurotiomycetes</taxon>
        <taxon>Chaetothyriomycetidae</taxon>
        <taxon>Chaetothyriales</taxon>
        <taxon>Herpotrichiellaceae</taxon>
        <taxon>Exophiala</taxon>
    </lineage>
</organism>
<dbReference type="SUPFAM" id="SSF50022">
    <property type="entry name" value="ISP domain"/>
    <property type="match status" value="1"/>
</dbReference>
<protein>
    <recommendedName>
        <fullName evidence="5">Choline monooxygenase, chloroplastic</fullName>
        <ecNumber evidence="4">1.14.15.7</ecNumber>
    </recommendedName>
</protein>
<dbReference type="InterPro" id="IPR001663">
    <property type="entry name" value="Rng_hydr_dOase-A"/>
</dbReference>
<gene>
    <name evidence="9" type="ORF">PV05_07823</name>
</gene>
<name>A0A0D2BIK3_9EURO</name>
<proteinExistence type="inferred from homology"/>
<feature type="domain" description="Aromatic-ring-hydroxylating dioxygenase alpha subunit C-terminal" evidence="8">
    <location>
        <begin position="145"/>
        <end position="199"/>
    </location>
</feature>
<evidence type="ECO:0000256" key="3">
    <source>
        <dbReference type="ARBA" id="ARBA00010848"/>
    </source>
</evidence>
<comment type="catalytic activity">
    <reaction evidence="6">
        <text>choline + 2 reduced [2Fe-2S]-[ferredoxin] + O2 + 2 H(+) = betaine aldehyde hydrate + 2 oxidized [2Fe-2S]-[ferredoxin] + H2O</text>
        <dbReference type="Rhea" id="RHEA:17769"/>
        <dbReference type="Rhea" id="RHEA-COMP:10000"/>
        <dbReference type="Rhea" id="RHEA-COMP:10001"/>
        <dbReference type="ChEBI" id="CHEBI:15354"/>
        <dbReference type="ChEBI" id="CHEBI:15377"/>
        <dbReference type="ChEBI" id="CHEBI:15378"/>
        <dbReference type="ChEBI" id="CHEBI:15379"/>
        <dbReference type="ChEBI" id="CHEBI:15870"/>
        <dbReference type="ChEBI" id="CHEBI:33737"/>
        <dbReference type="ChEBI" id="CHEBI:33738"/>
        <dbReference type="EC" id="1.14.15.7"/>
    </reaction>
</comment>
<dbReference type="PANTHER" id="PTHR43756">
    <property type="entry name" value="CHOLINE MONOOXYGENASE, CHLOROPLASTIC"/>
    <property type="match status" value="1"/>
</dbReference>
<dbReference type="GO" id="GO:0019285">
    <property type="term" value="P:glycine betaine biosynthetic process from choline"/>
    <property type="evidence" value="ECO:0007669"/>
    <property type="project" value="UniProtKB-UniPathway"/>
</dbReference>
<dbReference type="InterPro" id="IPR036922">
    <property type="entry name" value="Rieske_2Fe-2S_sf"/>
</dbReference>
<evidence type="ECO:0000313" key="9">
    <source>
        <dbReference type="EMBL" id="KIW52161.1"/>
    </source>
</evidence>